<evidence type="ECO:0000313" key="2">
    <source>
        <dbReference type="Proteomes" id="UP001211894"/>
    </source>
</evidence>
<dbReference type="EMBL" id="JAQKAB010000018">
    <property type="protein sequence ID" value="MDA7028459.1"/>
    <property type="molecule type" value="Genomic_DNA"/>
</dbReference>
<proteinExistence type="predicted"/>
<dbReference type="InterPro" id="IPR053746">
    <property type="entry name" value="Viral_HT_Connector_Assembly"/>
</dbReference>
<dbReference type="Proteomes" id="UP001211894">
    <property type="component" value="Unassembled WGS sequence"/>
</dbReference>
<reference evidence="1 2" key="1">
    <citation type="submission" date="2023-01" db="EMBL/GenBank/DDBJ databases">
        <title>Bacillus changyiensis sp. nov., isolated from a coastal deposit.</title>
        <authorList>
            <person name="Xiao G."/>
            <person name="Lai Q."/>
            <person name="Hu Z."/>
            <person name="Shao Z."/>
        </authorList>
    </citation>
    <scope>NUCLEOTIDE SEQUENCE [LARGE SCALE GENOMIC DNA]</scope>
    <source>
        <strain evidence="1 2">CLL-7-23</strain>
    </source>
</reference>
<dbReference type="Gene3D" id="1.10.246.150">
    <property type="match status" value="1"/>
</dbReference>
<dbReference type="InterPro" id="IPR021146">
    <property type="entry name" value="Phage_gp6-like_head-tail"/>
</dbReference>
<keyword evidence="2" id="KW-1185">Reference proteome</keyword>
<sequence>MDIQTIKTMLRITTNKHDDYFKEVIPIYMDYAKTYCNNTFTVDGQEVLPAGVKLFVAKAIEFNMNPVNLSSRNMGDASYSYVTELPETIMRYLKPYKKLRFV</sequence>
<dbReference type="CDD" id="cd08055">
    <property type="entry name" value="gp15"/>
    <property type="match status" value="1"/>
</dbReference>
<evidence type="ECO:0000313" key="1">
    <source>
        <dbReference type="EMBL" id="MDA7028459.1"/>
    </source>
</evidence>
<dbReference type="RefSeq" id="WP_271342276.1">
    <property type="nucleotide sequence ID" value="NZ_JAQKAB010000018.1"/>
</dbReference>
<gene>
    <name evidence="1" type="ORF">PJ311_18130</name>
</gene>
<organism evidence="1 2">
    <name type="scientific">Bacillus changyiensis</name>
    <dbReference type="NCBI Taxonomy" id="3004103"/>
    <lineage>
        <taxon>Bacteria</taxon>
        <taxon>Bacillati</taxon>
        <taxon>Bacillota</taxon>
        <taxon>Bacilli</taxon>
        <taxon>Bacillales</taxon>
        <taxon>Bacillaceae</taxon>
        <taxon>Bacillus</taxon>
    </lineage>
</organism>
<name>A0ABT4X857_9BACI</name>
<protein>
    <submittedName>
        <fullName evidence="1">Phage head-tail connector protein</fullName>
    </submittedName>
</protein>
<comment type="caution">
    <text evidence="1">The sequence shown here is derived from an EMBL/GenBank/DDBJ whole genome shotgun (WGS) entry which is preliminary data.</text>
</comment>
<dbReference type="Pfam" id="PF05135">
    <property type="entry name" value="Phage_connect_1"/>
    <property type="match status" value="1"/>
</dbReference>
<accession>A0ABT4X857</accession>